<dbReference type="PANTHER" id="PTHR35726">
    <property type="entry name" value="GLUTAMIC ACID-RICH PROTEIN-LIKE"/>
    <property type="match status" value="1"/>
</dbReference>
<gene>
    <name evidence="2" type="ORF">FH972_006051</name>
</gene>
<dbReference type="EMBL" id="CM017322">
    <property type="protein sequence ID" value="KAE8009623.1"/>
    <property type="molecule type" value="Genomic_DNA"/>
</dbReference>
<evidence type="ECO:0000256" key="1">
    <source>
        <dbReference type="SAM" id="MobiDB-lite"/>
    </source>
</evidence>
<evidence type="ECO:0000313" key="3">
    <source>
        <dbReference type="Proteomes" id="UP000327013"/>
    </source>
</evidence>
<reference evidence="2 3" key="1">
    <citation type="submission" date="2019-06" db="EMBL/GenBank/DDBJ databases">
        <title>A chromosomal-level reference genome of Carpinus fangiana (Coryloideae, Betulaceae).</title>
        <authorList>
            <person name="Yang X."/>
            <person name="Wang Z."/>
            <person name="Zhang L."/>
            <person name="Hao G."/>
            <person name="Liu J."/>
            <person name="Yang Y."/>
        </authorList>
    </citation>
    <scope>NUCLEOTIDE SEQUENCE [LARGE SCALE GENOMIC DNA]</scope>
    <source>
        <strain evidence="2">Cfa_2016G</strain>
        <tissue evidence="2">Leaf</tissue>
    </source>
</reference>
<dbReference type="Proteomes" id="UP000327013">
    <property type="component" value="Chromosome 2"/>
</dbReference>
<keyword evidence="3" id="KW-1185">Reference proteome</keyword>
<evidence type="ECO:0000313" key="2">
    <source>
        <dbReference type="EMBL" id="KAE8009623.1"/>
    </source>
</evidence>
<dbReference type="OrthoDB" id="1077311at2759"/>
<feature type="region of interest" description="Disordered" evidence="1">
    <location>
        <begin position="73"/>
        <end position="112"/>
    </location>
</feature>
<name>A0A5N6QU20_9ROSI</name>
<sequence>MDVSSFLLFEAMGDSEEDCDIHRHPIVGDDQGDIAAAMAIMADDDAESCSYDSFDSPRVDDLDDCDDLDLLQASVNDDDDDDDDDDDGHDDDDDDDDDDDEEEGHSYPTWAVEHNWKLGAGRRKSGVSVDSSDEFMDEAEKNRLFWEACLAS</sequence>
<organism evidence="2 3">
    <name type="scientific">Carpinus fangiana</name>
    <dbReference type="NCBI Taxonomy" id="176857"/>
    <lineage>
        <taxon>Eukaryota</taxon>
        <taxon>Viridiplantae</taxon>
        <taxon>Streptophyta</taxon>
        <taxon>Embryophyta</taxon>
        <taxon>Tracheophyta</taxon>
        <taxon>Spermatophyta</taxon>
        <taxon>Magnoliopsida</taxon>
        <taxon>eudicotyledons</taxon>
        <taxon>Gunneridae</taxon>
        <taxon>Pentapetalae</taxon>
        <taxon>rosids</taxon>
        <taxon>fabids</taxon>
        <taxon>Fagales</taxon>
        <taxon>Betulaceae</taxon>
        <taxon>Carpinus</taxon>
    </lineage>
</organism>
<dbReference type="PANTHER" id="PTHR35726:SF4">
    <property type="entry name" value="GLUTAMIC ACID-RICH PROTEIN-LIKE"/>
    <property type="match status" value="1"/>
</dbReference>
<dbReference type="AlphaFoldDB" id="A0A5N6QU20"/>
<feature type="compositionally biased region" description="Acidic residues" evidence="1">
    <location>
        <begin position="76"/>
        <end position="103"/>
    </location>
</feature>
<proteinExistence type="predicted"/>
<accession>A0A5N6QU20</accession>
<protein>
    <submittedName>
        <fullName evidence="2">Uncharacterized protein</fullName>
    </submittedName>
</protein>